<keyword evidence="1" id="KW-1133">Transmembrane helix</keyword>
<keyword evidence="1" id="KW-0812">Transmembrane</keyword>
<keyword evidence="3" id="KW-1185">Reference proteome</keyword>
<name>C5CG97_KOSOT</name>
<evidence type="ECO:0000313" key="3">
    <source>
        <dbReference type="Proteomes" id="UP000002382"/>
    </source>
</evidence>
<sequence length="186" mass="21348">MRYVGKKSISSFLYVVIKLSIIVAFIGLFLSFLVYMFPDWFKANGFKSSFNYPGFAVRVNNATAVLEYPLVYISLWISGLIFIGILYCLKNIFKEFAKGKVFTDRNIRSMGWTGIFVLLFAVTSSFYDLFRGFMLASYFEDLSSEVELIATYRINPATVFVGLLILIYTAIFKTAKEYKEENDLTI</sequence>
<dbReference type="KEGG" id="kol:Kole_0828"/>
<proteinExistence type="predicted"/>
<feature type="transmembrane region" description="Helical" evidence="1">
    <location>
        <begin position="110"/>
        <end position="130"/>
    </location>
</feature>
<organism evidence="2 3">
    <name type="scientific">Kosmotoga olearia (strain ATCC BAA-1733 / DSM 21960 / TBF 19.5.1)</name>
    <dbReference type="NCBI Taxonomy" id="521045"/>
    <lineage>
        <taxon>Bacteria</taxon>
        <taxon>Thermotogati</taxon>
        <taxon>Thermotogota</taxon>
        <taxon>Thermotogae</taxon>
        <taxon>Kosmotogales</taxon>
        <taxon>Kosmotogaceae</taxon>
        <taxon>Kosmotoga</taxon>
    </lineage>
</organism>
<dbReference type="Proteomes" id="UP000002382">
    <property type="component" value="Chromosome"/>
</dbReference>
<dbReference type="RefSeq" id="WP_015868200.1">
    <property type="nucleotide sequence ID" value="NC_012785.1"/>
</dbReference>
<feature type="transmembrane region" description="Helical" evidence="1">
    <location>
        <begin position="70"/>
        <end position="89"/>
    </location>
</feature>
<dbReference type="Pfam" id="PF11188">
    <property type="entry name" value="DUF2975"/>
    <property type="match status" value="1"/>
</dbReference>
<feature type="transmembrane region" description="Helical" evidence="1">
    <location>
        <begin position="150"/>
        <end position="171"/>
    </location>
</feature>
<protein>
    <recommendedName>
        <fullName evidence="4">DUF2975 domain-containing protein</fullName>
    </recommendedName>
</protein>
<dbReference type="EMBL" id="CP001634">
    <property type="protein sequence ID" value="ACR79538.1"/>
    <property type="molecule type" value="Genomic_DNA"/>
</dbReference>
<reference evidence="2 3" key="2">
    <citation type="journal article" date="2011" name="J. Bacteriol.">
        <title>Genome Sequence of Kosmotoga olearia Strain TBF 19.5.1, a Thermophilic Bacterium with a Wide Growth Temperature Range, Isolated from the Troll B Oil Platform in the North Sea.</title>
        <authorList>
            <person name="Swithers K.S."/>
            <person name="Dipippo J.L."/>
            <person name="Bruce D.C."/>
            <person name="Detter C."/>
            <person name="Tapia R."/>
            <person name="Han S."/>
            <person name="Goodwin L.A."/>
            <person name="Han J."/>
            <person name="Woyke T."/>
            <person name="Pitluck S."/>
            <person name="Pennacchio L."/>
            <person name="Nolan M."/>
            <person name="Mikhailova N."/>
            <person name="Land M.L."/>
            <person name="Nesbo C.L."/>
            <person name="Gogarten J.P."/>
            <person name="Noll K.M."/>
        </authorList>
    </citation>
    <scope>NUCLEOTIDE SEQUENCE [LARGE SCALE GENOMIC DNA]</scope>
    <source>
        <strain evidence="3">ATCC BAA-1733 / DSM 21960 / TBF 19.5.1</strain>
    </source>
</reference>
<dbReference type="AlphaFoldDB" id="C5CG97"/>
<evidence type="ECO:0000256" key="1">
    <source>
        <dbReference type="SAM" id="Phobius"/>
    </source>
</evidence>
<reference evidence="2 3" key="1">
    <citation type="submission" date="2009-06" db="EMBL/GenBank/DDBJ databases">
        <title>Complete sequence of Thermotogales bacterium TBF 19.5.1.</title>
        <authorList>
            <consortium name="US DOE Joint Genome Institute"/>
            <person name="Lucas S."/>
            <person name="Copeland A."/>
            <person name="Lapidus A."/>
            <person name="Glavina del Rio T."/>
            <person name="Tice H."/>
            <person name="Bruce D."/>
            <person name="Goodwin L."/>
            <person name="Pitluck S."/>
            <person name="Chertkov O."/>
            <person name="Brettin T."/>
            <person name="Detter J.C."/>
            <person name="Han C."/>
            <person name="Schmutz J."/>
            <person name="Larimer F."/>
            <person name="Land M."/>
            <person name="Hauser L."/>
            <person name="Kyrpides N."/>
            <person name="Ovchinnikova G."/>
            <person name="Noll K."/>
        </authorList>
    </citation>
    <scope>NUCLEOTIDE SEQUENCE [LARGE SCALE GENOMIC DNA]</scope>
    <source>
        <strain evidence="3">ATCC BAA-1733 / DSM 21960 / TBF 19.5.1</strain>
    </source>
</reference>
<evidence type="ECO:0000313" key="2">
    <source>
        <dbReference type="EMBL" id="ACR79538.1"/>
    </source>
</evidence>
<gene>
    <name evidence="2" type="ordered locus">Kole_0828</name>
</gene>
<accession>C5CG97</accession>
<feature type="transmembrane region" description="Helical" evidence="1">
    <location>
        <begin position="12"/>
        <end position="37"/>
    </location>
</feature>
<dbReference type="InterPro" id="IPR021354">
    <property type="entry name" value="DUF2975"/>
</dbReference>
<evidence type="ECO:0008006" key="4">
    <source>
        <dbReference type="Google" id="ProtNLM"/>
    </source>
</evidence>
<dbReference type="HOGENOM" id="CLU_1452681_0_0_0"/>
<keyword evidence="1" id="KW-0472">Membrane</keyword>